<organism evidence="1 2">
    <name type="scientific">Hypholoma sublateritium (strain FD-334 SS-4)</name>
    <dbReference type="NCBI Taxonomy" id="945553"/>
    <lineage>
        <taxon>Eukaryota</taxon>
        <taxon>Fungi</taxon>
        <taxon>Dikarya</taxon>
        <taxon>Basidiomycota</taxon>
        <taxon>Agaricomycotina</taxon>
        <taxon>Agaricomycetes</taxon>
        <taxon>Agaricomycetidae</taxon>
        <taxon>Agaricales</taxon>
        <taxon>Agaricineae</taxon>
        <taxon>Strophariaceae</taxon>
        <taxon>Hypholoma</taxon>
    </lineage>
</organism>
<reference evidence="2" key="1">
    <citation type="submission" date="2014-04" db="EMBL/GenBank/DDBJ databases">
        <title>Evolutionary Origins and Diversification of the Mycorrhizal Mutualists.</title>
        <authorList>
            <consortium name="DOE Joint Genome Institute"/>
            <consortium name="Mycorrhizal Genomics Consortium"/>
            <person name="Kohler A."/>
            <person name="Kuo A."/>
            <person name="Nagy L.G."/>
            <person name="Floudas D."/>
            <person name="Copeland A."/>
            <person name="Barry K.W."/>
            <person name="Cichocki N."/>
            <person name="Veneault-Fourrey C."/>
            <person name="LaButti K."/>
            <person name="Lindquist E.A."/>
            <person name="Lipzen A."/>
            <person name="Lundell T."/>
            <person name="Morin E."/>
            <person name="Murat C."/>
            <person name="Riley R."/>
            <person name="Ohm R."/>
            <person name="Sun H."/>
            <person name="Tunlid A."/>
            <person name="Henrissat B."/>
            <person name="Grigoriev I.V."/>
            <person name="Hibbett D.S."/>
            <person name="Martin F."/>
        </authorList>
    </citation>
    <scope>NUCLEOTIDE SEQUENCE [LARGE SCALE GENOMIC DNA]</scope>
    <source>
        <strain evidence="2">FD-334 SS-4</strain>
    </source>
</reference>
<dbReference type="OrthoDB" id="2977329at2759"/>
<accession>A0A0D2LAN5</accession>
<dbReference type="EMBL" id="KN817538">
    <property type="protein sequence ID" value="KJA24282.1"/>
    <property type="molecule type" value="Genomic_DNA"/>
</dbReference>
<protein>
    <recommendedName>
        <fullName evidence="3">F-box domain-containing protein</fullName>
    </recommendedName>
</protein>
<proteinExistence type="predicted"/>
<dbReference type="AlphaFoldDB" id="A0A0D2LAN5"/>
<sequence length="386" mass="43261">MSQSDSHGVKPSSSRITFIPFSAQPLNKPSHSANIGERNMAIPVTGISDVPTETLEIILDFLHDDSSALYSSSLVVRNWLPSPRYHLFNRILLNEVEQWGGRVLQANVRSFLTLIRAEHCTFLSYVQCIVLNVTTQTLIDEVVNALVPLKKLSQIVLMHHRPRTNRDHASGRLIAWNGRFLHNVRDFTVNALTDFGYDAWALVASFANLRSLAIYIPERIPFVLPSPPHIPPSTFRNLRTLRLQLKGSEELLTWMQAGDGEYCALETFDLWLYSPSRRGWGPVTTLNSFLKNISDTLRHLGIGIVDYDTMADDSVHHGQHIDLGPLNLESLFLSTHDIGAVCDTLESVGTSLELEALTSEDGPKVQLRLTTTHRKAGEHFRTPTAQ</sequence>
<dbReference type="STRING" id="945553.A0A0D2LAN5"/>
<evidence type="ECO:0008006" key="3">
    <source>
        <dbReference type="Google" id="ProtNLM"/>
    </source>
</evidence>
<name>A0A0D2LAN5_HYPSF</name>
<dbReference type="Proteomes" id="UP000054270">
    <property type="component" value="Unassembled WGS sequence"/>
</dbReference>
<gene>
    <name evidence="1" type="ORF">HYPSUDRAFT_76582</name>
</gene>
<keyword evidence="2" id="KW-1185">Reference proteome</keyword>
<evidence type="ECO:0000313" key="2">
    <source>
        <dbReference type="Proteomes" id="UP000054270"/>
    </source>
</evidence>
<evidence type="ECO:0000313" key="1">
    <source>
        <dbReference type="EMBL" id="KJA24282.1"/>
    </source>
</evidence>